<reference evidence="2 3" key="1">
    <citation type="submission" date="2020-08" db="EMBL/GenBank/DDBJ databases">
        <title>Genomic Encyclopedia of Type Strains, Phase IV (KMG-IV): sequencing the most valuable type-strain genomes for metagenomic binning, comparative biology and taxonomic classification.</title>
        <authorList>
            <person name="Goeker M."/>
        </authorList>
    </citation>
    <scope>NUCLEOTIDE SEQUENCE [LARGE SCALE GENOMIC DNA]</scope>
    <source>
        <strain evidence="2 3">DSM 7465</strain>
    </source>
</reference>
<dbReference type="GO" id="GO:0000166">
    <property type="term" value="F:nucleotide binding"/>
    <property type="evidence" value="ECO:0007669"/>
    <property type="project" value="InterPro"/>
</dbReference>
<name>A0A840HQL7_9SPHN</name>
<evidence type="ECO:0000313" key="3">
    <source>
        <dbReference type="Proteomes" id="UP000575068"/>
    </source>
</evidence>
<organism evidence="2 3">
    <name type="scientific">Rhizorhapis suberifaciens</name>
    <name type="common">corky root of lettuce</name>
    <dbReference type="NCBI Taxonomy" id="13656"/>
    <lineage>
        <taxon>Bacteria</taxon>
        <taxon>Pseudomonadati</taxon>
        <taxon>Pseudomonadota</taxon>
        <taxon>Alphaproteobacteria</taxon>
        <taxon>Sphingomonadales</taxon>
        <taxon>Sphingomonadaceae</taxon>
        <taxon>Rhizorhapis</taxon>
    </lineage>
</organism>
<dbReference type="RefSeq" id="WP_322790284.1">
    <property type="nucleotide sequence ID" value="NZ_JACHOV010000001.1"/>
</dbReference>
<dbReference type="Proteomes" id="UP000575068">
    <property type="component" value="Unassembled WGS sequence"/>
</dbReference>
<evidence type="ECO:0000259" key="1">
    <source>
        <dbReference type="Pfam" id="PF01408"/>
    </source>
</evidence>
<dbReference type="SUPFAM" id="SSF51735">
    <property type="entry name" value="NAD(P)-binding Rossmann-fold domains"/>
    <property type="match status" value="1"/>
</dbReference>
<dbReference type="InterPro" id="IPR050463">
    <property type="entry name" value="Gfo/Idh/MocA_oxidrdct_glycsds"/>
</dbReference>
<feature type="domain" description="Gfo/Idh/MocA-like oxidoreductase N-terminal" evidence="1">
    <location>
        <begin position="5"/>
        <end position="114"/>
    </location>
</feature>
<keyword evidence="2" id="KW-0560">Oxidoreductase</keyword>
<gene>
    <name evidence="2" type="ORF">HNQ99_000134</name>
</gene>
<dbReference type="PANTHER" id="PTHR43818:SF7">
    <property type="entry name" value="DEHYDROGENASE"/>
    <property type="match status" value="1"/>
</dbReference>
<dbReference type="Gene3D" id="3.40.50.720">
    <property type="entry name" value="NAD(P)-binding Rossmann-like Domain"/>
    <property type="match status" value="1"/>
</dbReference>
<dbReference type="InterPro" id="IPR000683">
    <property type="entry name" value="Gfo/Idh/MocA-like_OxRdtase_N"/>
</dbReference>
<dbReference type="GO" id="GO:0019151">
    <property type="term" value="F:galactose 1-dehydrogenase activity"/>
    <property type="evidence" value="ECO:0007669"/>
    <property type="project" value="UniProtKB-EC"/>
</dbReference>
<dbReference type="PANTHER" id="PTHR43818">
    <property type="entry name" value="BCDNA.GH03377"/>
    <property type="match status" value="1"/>
</dbReference>
<dbReference type="Gene3D" id="3.30.360.10">
    <property type="entry name" value="Dihydrodipicolinate Reductase, domain 2"/>
    <property type="match status" value="1"/>
</dbReference>
<evidence type="ECO:0000313" key="2">
    <source>
        <dbReference type="EMBL" id="MBB4639854.1"/>
    </source>
</evidence>
<sequence>MVQTRIALVGIGKIALDQHIPTLRGSDQFELVAAVTSRTSPDGIPGFATLGEMVAAIPDIQAVSICTPPRGRLLLVTEAFANGLDVMIEKPPAATVSEAESFAPLAQRCGQILFATWHAREAAAVEPARQWLLDKKLRRVDVRWKEDVRVWHPGQEWIWEPGIGVFDPGINALSVLTAILPGSLRMESSELRFPSNRAAPIAAKLAFSHDETVPVAVEFDFDQRGQQSWDIEIETEEGRLALTHGASRLTIDGIEVDVGKEAEYQRLYRHFAELLAKRTSDIDLTPFHHVADAFLLGRRITVAPFEWDS</sequence>
<proteinExistence type="predicted"/>
<protein>
    <submittedName>
        <fullName evidence="2">D-galactose 1-dehydrogenase</fullName>
        <ecNumber evidence="2">1.1.1.48</ecNumber>
    </submittedName>
</protein>
<dbReference type="AlphaFoldDB" id="A0A840HQL7"/>
<dbReference type="EMBL" id="JACHOV010000001">
    <property type="protein sequence ID" value="MBB4639854.1"/>
    <property type="molecule type" value="Genomic_DNA"/>
</dbReference>
<keyword evidence="3" id="KW-1185">Reference proteome</keyword>
<comment type="caution">
    <text evidence="2">The sequence shown here is derived from an EMBL/GenBank/DDBJ whole genome shotgun (WGS) entry which is preliminary data.</text>
</comment>
<dbReference type="Pfam" id="PF01408">
    <property type="entry name" value="GFO_IDH_MocA"/>
    <property type="match status" value="1"/>
</dbReference>
<dbReference type="InterPro" id="IPR036291">
    <property type="entry name" value="NAD(P)-bd_dom_sf"/>
</dbReference>
<accession>A0A840HQL7</accession>
<dbReference type="EC" id="1.1.1.48" evidence="2"/>